<dbReference type="Proteomes" id="UP000094622">
    <property type="component" value="Unassembled WGS sequence"/>
</dbReference>
<dbReference type="AlphaFoldDB" id="A0A1E3H1P0"/>
<accession>A0A1E3H1P0</accession>
<protein>
    <submittedName>
        <fullName evidence="1">Uncharacterized protein</fullName>
    </submittedName>
</protein>
<organism evidence="1 2">
    <name type="scientific">Methylobrevis pamukkalensis</name>
    <dbReference type="NCBI Taxonomy" id="1439726"/>
    <lineage>
        <taxon>Bacteria</taxon>
        <taxon>Pseudomonadati</taxon>
        <taxon>Pseudomonadota</taxon>
        <taxon>Alphaproteobacteria</taxon>
        <taxon>Hyphomicrobiales</taxon>
        <taxon>Pleomorphomonadaceae</taxon>
        <taxon>Methylobrevis</taxon>
    </lineage>
</organism>
<sequence>MLTPMFTARKIILHSPVSDHARLAGFVERCLADGVSLIAILGPGAEELEETIDWLVIGDGSDPSRFLTTSSHKDETFDDVLNMVQMWESEHGWAIEEVRL</sequence>
<keyword evidence="2" id="KW-1185">Reference proteome</keyword>
<evidence type="ECO:0000313" key="2">
    <source>
        <dbReference type="Proteomes" id="UP000094622"/>
    </source>
</evidence>
<gene>
    <name evidence="1" type="ORF">A6302_02652</name>
</gene>
<evidence type="ECO:0000313" key="1">
    <source>
        <dbReference type="EMBL" id="ODN70055.1"/>
    </source>
</evidence>
<dbReference type="EMBL" id="MCRJ01000064">
    <property type="protein sequence ID" value="ODN70055.1"/>
    <property type="molecule type" value="Genomic_DNA"/>
</dbReference>
<comment type="caution">
    <text evidence="1">The sequence shown here is derived from an EMBL/GenBank/DDBJ whole genome shotgun (WGS) entry which is preliminary data.</text>
</comment>
<name>A0A1E3H1P0_9HYPH</name>
<proteinExistence type="predicted"/>
<reference evidence="1 2" key="1">
    <citation type="submission" date="2016-07" db="EMBL/GenBank/DDBJ databases">
        <title>Draft Genome Sequence of Methylobrevis pamukkalensis PK2.</title>
        <authorList>
            <person name="Vasilenko O.V."/>
            <person name="Doronina N.V."/>
            <person name="Shmareva M.N."/>
            <person name="Tarlachkov S.V."/>
            <person name="Mustakhimov I."/>
            <person name="Trotsenko Y.A."/>
        </authorList>
    </citation>
    <scope>NUCLEOTIDE SEQUENCE [LARGE SCALE GENOMIC DNA]</scope>
    <source>
        <strain evidence="1 2">PK2</strain>
    </source>
</reference>